<proteinExistence type="predicted"/>
<sequence length="17" mass="2013">MIPKYQKSFFLVQPAES</sequence>
<accession>A0A0A9BWB2</accession>
<dbReference type="AlphaFoldDB" id="A0A0A9BWB2"/>
<reference evidence="1" key="2">
    <citation type="journal article" date="2015" name="Data Brief">
        <title>Shoot transcriptome of the giant reed, Arundo donax.</title>
        <authorList>
            <person name="Barrero R.A."/>
            <person name="Guerrero F.D."/>
            <person name="Moolhuijzen P."/>
            <person name="Goolsby J.A."/>
            <person name="Tidwell J."/>
            <person name="Bellgard S.E."/>
            <person name="Bellgard M.I."/>
        </authorList>
    </citation>
    <scope>NUCLEOTIDE SEQUENCE</scope>
    <source>
        <tissue evidence="1">Shoot tissue taken approximately 20 cm above the soil surface</tissue>
    </source>
</reference>
<organism evidence="1">
    <name type="scientific">Arundo donax</name>
    <name type="common">Giant reed</name>
    <name type="synonym">Donax arundinaceus</name>
    <dbReference type="NCBI Taxonomy" id="35708"/>
    <lineage>
        <taxon>Eukaryota</taxon>
        <taxon>Viridiplantae</taxon>
        <taxon>Streptophyta</taxon>
        <taxon>Embryophyta</taxon>
        <taxon>Tracheophyta</taxon>
        <taxon>Spermatophyta</taxon>
        <taxon>Magnoliopsida</taxon>
        <taxon>Liliopsida</taxon>
        <taxon>Poales</taxon>
        <taxon>Poaceae</taxon>
        <taxon>PACMAD clade</taxon>
        <taxon>Arundinoideae</taxon>
        <taxon>Arundineae</taxon>
        <taxon>Arundo</taxon>
    </lineage>
</organism>
<name>A0A0A9BWB2_ARUDO</name>
<evidence type="ECO:0000313" key="1">
    <source>
        <dbReference type="EMBL" id="JAD63537.1"/>
    </source>
</evidence>
<dbReference type="EMBL" id="GBRH01234358">
    <property type="protein sequence ID" value="JAD63537.1"/>
    <property type="molecule type" value="Transcribed_RNA"/>
</dbReference>
<reference evidence="1" key="1">
    <citation type="submission" date="2014-09" db="EMBL/GenBank/DDBJ databases">
        <authorList>
            <person name="Magalhaes I.L.F."/>
            <person name="Oliveira U."/>
            <person name="Santos F.R."/>
            <person name="Vidigal T.H.D.A."/>
            <person name="Brescovit A.D."/>
            <person name="Santos A.J."/>
        </authorList>
    </citation>
    <scope>NUCLEOTIDE SEQUENCE</scope>
    <source>
        <tissue evidence="1">Shoot tissue taken approximately 20 cm above the soil surface</tissue>
    </source>
</reference>
<protein>
    <submittedName>
        <fullName evidence="1">Uncharacterized protein</fullName>
    </submittedName>
</protein>